<dbReference type="Proteomes" id="UP000014568">
    <property type="component" value="Unassembled WGS sequence"/>
</dbReference>
<proteinExistence type="predicted"/>
<dbReference type="EMBL" id="ATGI01000024">
    <property type="protein sequence ID" value="EPF73601.1"/>
    <property type="molecule type" value="Genomic_DNA"/>
</dbReference>
<keyword evidence="1" id="KW-0472">Membrane</keyword>
<dbReference type="PATRIC" id="fig|421052.3.peg.1989"/>
<keyword evidence="1" id="KW-0812">Transmembrane</keyword>
<evidence type="ECO:0000313" key="2">
    <source>
        <dbReference type="EMBL" id="EPF73601.1"/>
    </source>
</evidence>
<comment type="caution">
    <text evidence="2">The sequence shown here is derived from an EMBL/GenBank/DDBJ whole genome shotgun (WGS) entry which is preliminary data.</text>
</comment>
<sequence length="378" mass="44691">MNGLLFALSVIVIGYIYQNRNLVTKYSTSEIPAHHLYYKSAITGFIFFSIGFVFTFLILFKFSLIEYHQDINVIENISFFPDLKILWVLSFCHALVFCLLFVWLKNYILLRGIDRVNNINKIYAMTLTTPLDKLLNDSAFLTESDFKNKIVMLSMDDKKVYVGTVYPDRKIFERFLYGQTEFIFCPMYSGYRQKETMELVITTDYLKDQNSDHLKYQVILNRKNIVSATKVDLDTLFDFMERDVFLNKLRYVSSKKLPVMVIMKTKNIYIGHLADNMSNYSTLTDVSHIGIKLAYQCIYERDQIKITQNYDFRTTKDLYCHLSFREVESIWFRTKPEDIWLQEKSVAAEMLFKMFEHQLLDHREVSTNMNDSPTMTNE</sequence>
<protein>
    <submittedName>
        <fullName evidence="2">Uncharacterized protein</fullName>
    </submittedName>
</protein>
<dbReference type="STRING" id="632955.GCA_000829675_01812"/>
<feature type="transmembrane region" description="Helical" evidence="1">
    <location>
        <begin position="42"/>
        <end position="64"/>
    </location>
</feature>
<reference evidence="2 3" key="1">
    <citation type="submission" date="2013-06" db="EMBL/GenBank/DDBJ databases">
        <title>The Genome Sequence of Acinetobacter rudis CIP 110305.</title>
        <authorList>
            <consortium name="The Broad Institute Genome Sequencing Platform"/>
            <consortium name="The Broad Institute Genome Sequencing Center for Infectious Disease"/>
            <person name="Cerqueira G."/>
            <person name="Feldgarden M."/>
            <person name="Courvalin P."/>
            <person name="Perichon B."/>
            <person name="Grillot-Courvalin C."/>
            <person name="Clermont D."/>
            <person name="Rocha E."/>
            <person name="Yoon E.-J."/>
            <person name="Nemec A."/>
            <person name="Young S.K."/>
            <person name="Zeng Q."/>
            <person name="Gargeya S."/>
            <person name="Fitzgerald M."/>
            <person name="Abouelleil A."/>
            <person name="Alvarado L."/>
            <person name="Berlin A.M."/>
            <person name="Chapman S.B."/>
            <person name="Dewar J."/>
            <person name="Goldberg J."/>
            <person name="Griggs A."/>
            <person name="Gujja S."/>
            <person name="Hansen M."/>
            <person name="Howarth C."/>
            <person name="Imamovic A."/>
            <person name="Larimer J."/>
            <person name="McCowan C."/>
            <person name="Murphy C."/>
            <person name="Pearson M."/>
            <person name="Priest M."/>
            <person name="Roberts A."/>
            <person name="Saif S."/>
            <person name="Shea T."/>
            <person name="Sykes S."/>
            <person name="Wortman J."/>
            <person name="Nusbaum C."/>
            <person name="Birren B."/>
        </authorList>
    </citation>
    <scope>NUCLEOTIDE SEQUENCE [LARGE SCALE GENOMIC DNA]</scope>
    <source>
        <strain evidence="2 3">CIP 110305</strain>
    </source>
</reference>
<dbReference type="HOGENOM" id="CLU_730822_0_0_6"/>
<dbReference type="AlphaFoldDB" id="S3P443"/>
<evidence type="ECO:0000313" key="3">
    <source>
        <dbReference type="Proteomes" id="UP000014568"/>
    </source>
</evidence>
<feature type="transmembrane region" description="Helical" evidence="1">
    <location>
        <begin position="85"/>
        <end position="104"/>
    </location>
</feature>
<accession>S3P443</accession>
<name>S3P443_9GAMM</name>
<organism evidence="2 3">
    <name type="scientific">Acinetobacter rudis CIP 110305</name>
    <dbReference type="NCBI Taxonomy" id="421052"/>
    <lineage>
        <taxon>Bacteria</taxon>
        <taxon>Pseudomonadati</taxon>
        <taxon>Pseudomonadota</taxon>
        <taxon>Gammaproteobacteria</taxon>
        <taxon>Moraxellales</taxon>
        <taxon>Moraxellaceae</taxon>
        <taxon>Acinetobacter</taxon>
    </lineage>
</organism>
<keyword evidence="1" id="KW-1133">Transmembrane helix</keyword>
<gene>
    <name evidence="2" type="ORF">F945_02038</name>
</gene>
<keyword evidence="3" id="KW-1185">Reference proteome</keyword>
<evidence type="ECO:0000256" key="1">
    <source>
        <dbReference type="SAM" id="Phobius"/>
    </source>
</evidence>
<dbReference type="RefSeq" id="WP_016656445.1">
    <property type="nucleotide sequence ID" value="NZ_KE340353.1"/>
</dbReference>